<evidence type="ECO:0000313" key="10">
    <source>
        <dbReference type="EMBL" id="ONK58240.1"/>
    </source>
</evidence>
<dbReference type="GO" id="GO:0071555">
    <property type="term" value="P:cell wall organization"/>
    <property type="evidence" value="ECO:0007669"/>
    <property type="project" value="UniProtKB-KW"/>
</dbReference>
<evidence type="ECO:0000256" key="2">
    <source>
        <dbReference type="ARBA" id="ARBA00008834"/>
    </source>
</evidence>
<dbReference type="Gramene" id="ONK58240">
    <property type="protein sequence ID" value="ONK58240"/>
    <property type="gene ID" value="A4U43_C09F10040"/>
</dbReference>
<evidence type="ECO:0000256" key="7">
    <source>
        <dbReference type="ARBA" id="ARBA00023316"/>
    </source>
</evidence>
<protein>
    <recommendedName>
        <fullName evidence="12">Pectate lyase superfamily protein domain-containing protein</fullName>
    </recommendedName>
</protein>
<dbReference type="InterPro" id="IPR006626">
    <property type="entry name" value="PbH1"/>
</dbReference>
<keyword evidence="11" id="KW-1185">Reference proteome</keyword>
<dbReference type="InterPro" id="IPR011050">
    <property type="entry name" value="Pectin_lyase_fold/virulence"/>
</dbReference>
<comment type="subcellular location">
    <subcellularLocation>
        <location evidence="1">Secreted</location>
        <location evidence="1">Cell wall</location>
    </subcellularLocation>
</comment>
<dbReference type="AlphaFoldDB" id="A0A5P1E6Q8"/>
<evidence type="ECO:0000313" key="11">
    <source>
        <dbReference type="Proteomes" id="UP000243459"/>
    </source>
</evidence>
<evidence type="ECO:0008006" key="12">
    <source>
        <dbReference type="Google" id="ProtNLM"/>
    </source>
</evidence>
<organism evidence="10 11">
    <name type="scientific">Asparagus officinalis</name>
    <name type="common">Garden asparagus</name>
    <dbReference type="NCBI Taxonomy" id="4686"/>
    <lineage>
        <taxon>Eukaryota</taxon>
        <taxon>Viridiplantae</taxon>
        <taxon>Streptophyta</taxon>
        <taxon>Embryophyta</taxon>
        <taxon>Tracheophyta</taxon>
        <taxon>Spermatophyta</taxon>
        <taxon>Magnoliopsida</taxon>
        <taxon>Liliopsida</taxon>
        <taxon>Asparagales</taxon>
        <taxon>Asparagaceae</taxon>
        <taxon>Asparagoideae</taxon>
        <taxon>Asparagus</taxon>
    </lineage>
</organism>
<evidence type="ECO:0000256" key="4">
    <source>
        <dbReference type="ARBA" id="ARBA00022525"/>
    </source>
</evidence>
<evidence type="ECO:0000256" key="3">
    <source>
        <dbReference type="ARBA" id="ARBA00022512"/>
    </source>
</evidence>
<dbReference type="InterPro" id="IPR012334">
    <property type="entry name" value="Pectin_lyas_fold"/>
</dbReference>
<dbReference type="InterPro" id="IPR000743">
    <property type="entry name" value="Glyco_hydro_28"/>
</dbReference>
<dbReference type="Pfam" id="PF00295">
    <property type="entry name" value="Glyco_hydro_28"/>
    <property type="match status" value="1"/>
</dbReference>
<dbReference type="OMA" id="WEAVCIG"/>
<comment type="similarity">
    <text evidence="2 8">Belongs to the glycosyl hydrolase 28 family.</text>
</comment>
<reference evidence="11" key="1">
    <citation type="journal article" date="2017" name="Nat. Commun.">
        <title>The asparagus genome sheds light on the origin and evolution of a young Y chromosome.</title>
        <authorList>
            <person name="Harkess A."/>
            <person name="Zhou J."/>
            <person name="Xu C."/>
            <person name="Bowers J.E."/>
            <person name="Van der Hulst R."/>
            <person name="Ayyampalayam S."/>
            <person name="Mercati F."/>
            <person name="Riccardi P."/>
            <person name="McKain M.R."/>
            <person name="Kakrana A."/>
            <person name="Tang H."/>
            <person name="Ray J."/>
            <person name="Groenendijk J."/>
            <person name="Arikit S."/>
            <person name="Mathioni S.M."/>
            <person name="Nakano M."/>
            <person name="Shan H."/>
            <person name="Telgmann-Rauber A."/>
            <person name="Kanno A."/>
            <person name="Yue Z."/>
            <person name="Chen H."/>
            <person name="Li W."/>
            <person name="Chen Y."/>
            <person name="Xu X."/>
            <person name="Zhang Y."/>
            <person name="Luo S."/>
            <person name="Chen H."/>
            <person name="Gao J."/>
            <person name="Mao Z."/>
            <person name="Pires J.C."/>
            <person name="Luo M."/>
            <person name="Kudrna D."/>
            <person name="Wing R.A."/>
            <person name="Meyers B.C."/>
            <person name="Yi K."/>
            <person name="Kong H."/>
            <person name="Lavrijsen P."/>
            <person name="Sunseri F."/>
            <person name="Falavigna A."/>
            <person name="Ye Y."/>
            <person name="Leebens-Mack J.H."/>
            <person name="Chen G."/>
        </authorList>
    </citation>
    <scope>NUCLEOTIDE SEQUENCE [LARGE SCALE GENOMIC DNA]</scope>
    <source>
        <strain evidence="11">cv. DH0086</strain>
    </source>
</reference>
<keyword evidence="7" id="KW-0961">Cell wall biogenesis/degradation</keyword>
<dbReference type="SUPFAM" id="SSF51126">
    <property type="entry name" value="Pectin lyase-like"/>
    <property type="match status" value="1"/>
</dbReference>
<feature type="signal peptide" evidence="9">
    <location>
        <begin position="1"/>
        <end position="20"/>
    </location>
</feature>
<dbReference type="SMART" id="SM00710">
    <property type="entry name" value="PbH1"/>
    <property type="match status" value="4"/>
</dbReference>
<accession>A0A5P1E6Q8</accession>
<dbReference type="EMBL" id="CM007389">
    <property type="protein sequence ID" value="ONK58240.1"/>
    <property type="molecule type" value="Genomic_DNA"/>
</dbReference>
<keyword evidence="4" id="KW-0964">Secreted</keyword>
<dbReference type="GO" id="GO:0005975">
    <property type="term" value="P:carbohydrate metabolic process"/>
    <property type="evidence" value="ECO:0007669"/>
    <property type="project" value="InterPro"/>
</dbReference>
<name>A0A5P1E6Q8_ASPOF</name>
<evidence type="ECO:0000256" key="8">
    <source>
        <dbReference type="RuleBase" id="RU361169"/>
    </source>
</evidence>
<dbReference type="PANTHER" id="PTHR31375">
    <property type="match status" value="1"/>
</dbReference>
<keyword evidence="3" id="KW-0134">Cell wall</keyword>
<evidence type="ECO:0000256" key="9">
    <source>
        <dbReference type="SAM" id="SignalP"/>
    </source>
</evidence>
<evidence type="ECO:0000256" key="1">
    <source>
        <dbReference type="ARBA" id="ARBA00004191"/>
    </source>
</evidence>
<keyword evidence="5 8" id="KW-0378">Hydrolase</keyword>
<gene>
    <name evidence="10" type="ORF">A4U43_C09F10040</name>
</gene>
<feature type="chain" id="PRO_5024307892" description="Pectate lyase superfamily protein domain-containing protein" evidence="9">
    <location>
        <begin position="21"/>
        <end position="266"/>
    </location>
</feature>
<sequence>MEAYFLVLCCLAYYFGGGLSQIANVIDYGAVGDGKRDDTQAFSTAWDVACNASDSTTMLIPSGKTFMIYPVVFKGPCKSPVHVQICSDAPDTLAFGNCSNITLEGLRFVNSPMKHISIFKSSGVQLRNLTILAPGESPNTDGIHIEESQQAEISNSIIGTGDDCISIGSGTSNLNITQINCGPGHGISIGSLGRGGTKATVNQVLISNCKFNKTTNGLRIKTWPGGSGLVNDIKFVGNNFTEVYNPIIINQFYCDHSKNCGTGVCN</sequence>
<dbReference type="GO" id="GO:0004650">
    <property type="term" value="F:polygalacturonase activity"/>
    <property type="evidence" value="ECO:0007669"/>
    <property type="project" value="InterPro"/>
</dbReference>
<evidence type="ECO:0000256" key="5">
    <source>
        <dbReference type="ARBA" id="ARBA00022801"/>
    </source>
</evidence>
<proteinExistence type="inferred from homology"/>
<keyword evidence="6 8" id="KW-0326">Glycosidase</keyword>
<dbReference type="Proteomes" id="UP000243459">
    <property type="component" value="Chromosome 9"/>
</dbReference>
<keyword evidence="9" id="KW-0732">Signal</keyword>
<dbReference type="Gene3D" id="2.160.20.10">
    <property type="entry name" value="Single-stranded right-handed beta-helix, Pectin lyase-like"/>
    <property type="match status" value="2"/>
</dbReference>
<evidence type="ECO:0000256" key="6">
    <source>
        <dbReference type="ARBA" id="ARBA00023295"/>
    </source>
</evidence>